<gene>
    <name evidence="6" type="ORF">O3M35_013208</name>
</gene>
<evidence type="ECO:0000256" key="3">
    <source>
        <dbReference type="ARBA" id="ARBA00022840"/>
    </source>
</evidence>
<dbReference type="PANTHER" id="PTHR24031">
    <property type="entry name" value="RNA HELICASE"/>
    <property type="match status" value="1"/>
</dbReference>
<comment type="catalytic activity">
    <reaction evidence="4">
        <text>ATP + H2O = ADP + phosphate + H(+)</text>
        <dbReference type="Rhea" id="RHEA:13065"/>
        <dbReference type="ChEBI" id="CHEBI:15377"/>
        <dbReference type="ChEBI" id="CHEBI:15378"/>
        <dbReference type="ChEBI" id="CHEBI:30616"/>
        <dbReference type="ChEBI" id="CHEBI:43474"/>
        <dbReference type="ChEBI" id="CHEBI:456216"/>
        <dbReference type="EC" id="3.6.4.13"/>
    </reaction>
</comment>
<evidence type="ECO:0000313" key="7">
    <source>
        <dbReference type="Proteomes" id="UP001461498"/>
    </source>
</evidence>
<dbReference type="EC" id="3.6.4.13" evidence="4"/>
<dbReference type="GO" id="GO:0016787">
    <property type="term" value="F:hydrolase activity"/>
    <property type="evidence" value="ECO:0007669"/>
    <property type="project" value="UniProtKB-KW"/>
</dbReference>
<dbReference type="GO" id="GO:0003724">
    <property type="term" value="F:RNA helicase activity"/>
    <property type="evidence" value="ECO:0007669"/>
    <property type="project" value="UniProtKB-EC"/>
</dbReference>
<dbReference type="EMBL" id="JAPXFL010000075">
    <property type="protein sequence ID" value="KAK9496514.1"/>
    <property type="molecule type" value="Genomic_DNA"/>
</dbReference>
<dbReference type="AlphaFoldDB" id="A0AAW1CGU5"/>
<protein>
    <recommendedName>
        <fullName evidence="4">ATP-dependent RNA helicase</fullName>
        <ecNumber evidence="4">3.6.4.13</ecNumber>
    </recommendedName>
</protein>
<dbReference type="GO" id="GO:0005524">
    <property type="term" value="F:ATP binding"/>
    <property type="evidence" value="ECO:0007669"/>
    <property type="project" value="UniProtKB-UniRule"/>
</dbReference>
<evidence type="ECO:0000256" key="2">
    <source>
        <dbReference type="ARBA" id="ARBA00022801"/>
    </source>
</evidence>
<comment type="domain">
    <text evidence="4">The Q motif is unique to and characteristic of the DEAD box family of RNA helicases and controls ATP binding and hydrolysis.</text>
</comment>
<evidence type="ECO:0000259" key="5">
    <source>
        <dbReference type="PROSITE" id="PS51192"/>
    </source>
</evidence>
<evidence type="ECO:0000313" key="6">
    <source>
        <dbReference type="EMBL" id="KAK9496514.1"/>
    </source>
</evidence>
<keyword evidence="4" id="KW-0694">RNA-binding</keyword>
<dbReference type="Proteomes" id="UP001461498">
    <property type="component" value="Unassembled WGS sequence"/>
</dbReference>
<comment type="function">
    <text evidence="4">RNA helicase.</text>
</comment>
<keyword evidence="7" id="KW-1185">Reference proteome</keyword>
<accession>A0AAW1CGU5</accession>
<dbReference type="Gene3D" id="3.40.50.300">
    <property type="entry name" value="P-loop containing nucleotide triphosphate hydrolases"/>
    <property type="match status" value="1"/>
</dbReference>
<keyword evidence="3 4" id="KW-0067">ATP-binding</keyword>
<organism evidence="6 7">
    <name type="scientific">Rhynocoris fuscipes</name>
    <dbReference type="NCBI Taxonomy" id="488301"/>
    <lineage>
        <taxon>Eukaryota</taxon>
        <taxon>Metazoa</taxon>
        <taxon>Ecdysozoa</taxon>
        <taxon>Arthropoda</taxon>
        <taxon>Hexapoda</taxon>
        <taxon>Insecta</taxon>
        <taxon>Pterygota</taxon>
        <taxon>Neoptera</taxon>
        <taxon>Paraneoptera</taxon>
        <taxon>Hemiptera</taxon>
        <taxon>Heteroptera</taxon>
        <taxon>Panheteroptera</taxon>
        <taxon>Cimicomorpha</taxon>
        <taxon>Reduviidae</taxon>
        <taxon>Harpactorinae</taxon>
        <taxon>Harpactorini</taxon>
        <taxon>Rhynocoris</taxon>
    </lineage>
</organism>
<dbReference type="InterPro" id="IPR027417">
    <property type="entry name" value="P-loop_NTPase"/>
</dbReference>
<keyword evidence="2 4" id="KW-0378">Hydrolase</keyword>
<proteinExistence type="inferred from homology"/>
<dbReference type="PROSITE" id="PS51192">
    <property type="entry name" value="HELICASE_ATP_BIND_1"/>
    <property type="match status" value="1"/>
</dbReference>
<dbReference type="SUPFAM" id="SSF52540">
    <property type="entry name" value="P-loop containing nucleoside triphosphate hydrolases"/>
    <property type="match status" value="1"/>
</dbReference>
<keyword evidence="4" id="KW-0347">Helicase</keyword>
<evidence type="ECO:0000256" key="1">
    <source>
        <dbReference type="ARBA" id="ARBA00022741"/>
    </source>
</evidence>
<comment type="caution">
    <text evidence="6">The sequence shown here is derived from an EMBL/GenBank/DDBJ whole genome shotgun (WGS) entry which is preliminary data.</text>
</comment>
<keyword evidence="1 4" id="KW-0547">Nucleotide-binding</keyword>
<name>A0AAW1CGU5_9HEMI</name>
<reference evidence="6 7" key="1">
    <citation type="submission" date="2022-12" db="EMBL/GenBank/DDBJ databases">
        <title>Chromosome-level genome assembly of true bugs.</title>
        <authorList>
            <person name="Ma L."/>
            <person name="Li H."/>
        </authorList>
    </citation>
    <scope>NUCLEOTIDE SEQUENCE [LARGE SCALE GENOMIC DNA]</scope>
    <source>
        <strain evidence="6">Lab_2022b</strain>
    </source>
</reference>
<feature type="domain" description="Helicase ATP-binding" evidence="5">
    <location>
        <begin position="152"/>
        <end position="257"/>
    </location>
</feature>
<dbReference type="Pfam" id="PF00270">
    <property type="entry name" value="DEAD"/>
    <property type="match status" value="1"/>
</dbReference>
<evidence type="ECO:0000256" key="4">
    <source>
        <dbReference type="RuleBase" id="RU365068"/>
    </source>
</evidence>
<dbReference type="InterPro" id="IPR014001">
    <property type="entry name" value="Helicase_ATP-bd"/>
</dbReference>
<dbReference type="InterPro" id="IPR011545">
    <property type="entry name" value="DEAD/DEAH_box_helicase_dom"/>
</dbReference>
<sequence length="257" mass="29187">MSSIRFKGDISDEIGSDSIHYDKFLNKVKKRQLKMEEEGEKLIRKKYKDNVRCVNEKLVDEPAVSRVNGSDQFTRIGASNQLVRTNIQLKPVLPNWILNPIIIPINAEEITDEMPKFHDRITANLLENNIVNYFPVQRKVIPWIMNQFNSKGNLDYIPQDGCVCAPTGSGKTLAYVLPIVQILLGHFLPRIRCLVLVPVQQLAIQVAKVFRSIIKGTSLKVAAIYGGNAPLKVEQEMLTKEIKVSEYSSKYETVMIF</sequence>
<comment type="similarity">
    <text evidence="4">Belongs to the DEAD box helicase family.</text>
</comment>
<dbReference type="GO" id="GO:0003723">
    <property type="term" value="F:RNA binding"/>
    <property type="evidence" value="ECO:0007669"/>
    <property type="project" value="UniProtKB-UniRule"/>
</dbReference>